<dbReference type="Pfam" id="PF04773">
    <property type="entry name" value="FecR"/>
    <property type="match status" value="1"/>
</dbReference>
<dbReference type="Gene3D" id="2.60.120.1440">
    <property type="match status" value="1"/>
</dbReference>
<dbReference type="FunFam" id="2.60.120.1440:FF:000001">
    <property type="entry name" value="Putative anti-sigma factor"/>
    <property type="match status" value="1"/>
</dbReference>
<evidence type="ECO:0000313" key="4">
    <source>
        <dbReference type="EMBL" id="AOM78382.1"/>
    </source>
</evidence>
<feature type="domain" description="Protein FecR C-terminal" evidence="3">
    <location>
        <begin position="266"/>
        <end position="331"/>
    </location>
</feature>
<feature type="transmembrane region" description="Helical" evidence="1">
    <location>
        <begin position="83"/>
        <end position="103"/>
    </location>
</feature>
<dbReference type="Proteomes" id="UP000094313">
    <property type="component" value="Chromosome"/>
</dbReference>
<dbReference type="PANTHER" id="PTHR30273:SF2">
    <property type="entry name" value="PROTEIN FECR"/>
    <property type="match status" value="1"/>
</dbReference>
<keyword evidence="1" id="KW-1133">Transmembrane helix</keyword>
<dbReference type="Pfam" id="PF16344">
    <property type="entry name" value="FecR_C"/>
    <property type="match status" value="1"/>
</dbReference>
<gene>
    <name evidence="4" type="ORF">BFS30_15070</name>
</gene>
<dbReference type="Gene3D" id="3.55.50.30">
    <property type="match status" value="1"/>
</dbReference>
<dbReference type="InterPro" id="IPR006860">
    <property type="entry name" value="FecR"/>
</dbReference>
<evidence type="ECO:0000259" key="3">
    <source>
        <dbReference type="Pfam" id="PF16344"/>
    </source>
</evidence>
<organism evidence="4 5">
    <name type="scientific">Pedobacter steynii</name>
    <dbReference type="NCBI Taxonomy" id="430522"/>
    <lineage>
        <taxon>Bacteria</taxon>
        <taxon>Pseudomonadati</taxon>
        <taxon>Bacteroidota</taxon>
        <taxon>Sphingobacteriia</taxon>
        <taxon>Sphingobacteriales</taxon>
        <taxon>Sphingobacteriaceae</taxon>
        <taxon>Pedobacter</taxon>
    </lineage>
</organism>
<dbReference type="GO" id="GO:0016989">
    <property type="term" value="F:sigma factor antagonist activity"/>
    <property type="evidence" value="ECO:0007669"/>
    <property type="project" value="TreeGrafter"/>
</dbReference>
<dbReference type="InterPro" id="IPR012373">
    <property type="entry name" value="Ferrdict_sens_TM"/>
</dbReference>
<keyword evidence="1" id="KW-0472">Membrane</keyword>
<dbReference type="AlphaFoldDB" id="A0A1D7QI78"/>
<reference evidence="4 5" key="1">
    <citation type="submission" date="2016-08" db="EMBL/GenBank/DDBJ databases">
        <authorList>
            <person name="Seilhamer J.J."/>
        </authorList>
    </citation>
    <scope>NUCLEOTIDE SEQUENCE [LARGE SCALE GENOMIC DNA]</scope>
    <source>
        <strain evidence="4 5">DX4</strain>
    </source>
</reference>
<accession>A0A1D7QI78</accession>
<evidence type="ECO:0000313" key="5">
    <source>
        <dbReference type="Proteomes" id="UP000094313"/>
    </source>
</evidence>
<proteinExistence type="predicted"/>
<feature type="domain" description="FecR protein" evidence="2">
    <location>
        <begin position="124"/>
        <end position="213"/>
    </location>
</feature>
<evidence type="ECO:0000256" key="1">
    <source>
        <dbReference type="SAM" id="Phobius"/>
    </source>
</evidence>
<sequence length="343" mass="39569">MAKNMGKSATPEEIKELEEFFIRFPEYKKMQNFTDALTTEEKQPDTWMKKDLDKNLDQIWKEIRREEAIVAPIEEAKIRPLVFWKWAAAVLLVGVLAAFFFFAQKTDPSDRFAGSGMQNVYVPFGKIKELQLPDGTRVKLNAGSALIYPKVFSTKNRMVTLKGEGFFEVAKDANKPFLVHTDKVIIKVLGTAFNLKAYSTDKKIETILLSGKIQVELNDKPEKNIVMKPNEKLTLINKDAATEYQLEELPDLHKDEVAEIAWLNNKLVFTNECFDEVSKQIERRFDVKIVFENEALKKERISGVFKDESLEQALSFIKMTTPFKYRRDKGVIFLSLRSHIINQ</sequence>
<keyword evidence="5" id="KW-1185">Reference proteome</keyword>
<name>A0A1D7QI78_9SPHI</name>
<dbReference type="KEGG" id="psty:BFS30_15070"/>
<keyword evidence="1" id="KW-0812">Transmembrane</keyword>
<dbReference type="PANTHER" id="PTHR30273">
    <property type="entry name" value="PERIPLASMIC SIGNAL SENSOR AND SIGMA FACTOR ACTIVATOR FECR-RELATED"/>
    <property type="match status" value="1"/>
</dbReference>
<dbReference type="EMBL" id="CP017141">
    <property type="protein sequence ID" value="AOM78382.1"/>
    <property type="molecule type" value="Genomic_DNA"/>
</dbReference>
<evidence type="ECO:0000259" key="2">
    <source>
        <dbReference type="Pfam" id="PF04773"/>
    </source>
</evidence>
<evidence type="ECO:0008006" key="6">
    <source>
        <dbReference type="Google" id="ProtNLM"/>
    </source>
</evidence>
<protein>
    <recommendedName>
        <fullName evidence="6">Ferric-dicitrate binding protein FerR, regulates iron transport through sigma-19</fullName>
    </recommendedName>
</protein>
<dbReference type="PIRSF" id="PIRSF018266">
    <property type="entry name" value="FecR"/>
    <property type="match status" value="1"/>
</dbReference>
<dbReference type="InterPro" id="IPR032508">
    <property type="entry name" value="FecR_C"/>
</dbReference>